<protein>
    <submittedName>
        <fullName evidence="3">Uncharacterized protein</fullName>
    </submittedName>
</protein>
<dbReference type="InterPro" id="IPR021765">
    <property type="entry name" value="UstYa-like"/>
</dbReference>
<name>A0A9W6AZ96_ASPTU</name>
<comment type="caution">
    <text evidence="3">The sequence shown here is derived from an EMBL/GenBank/DDBJ whole genome shotgun (WGS) entry which is preliminary data.</text>
</comment>
<dbReference type="PANTHER" id="PTHR33365:SF4">
    <property type="entry name" value="CYCLOCHLOROTINE BIOSYNTHESIS PROTEIN O"/>
    <property type="match status" value="1"/>
</dbReference>
<evidence type="ECO:0000313" key="4">
    <source>
        <dbReference type="Proteomes" id="UP001144157"/>
    </source>
</evidence>
<dbReference type="EMBL" id="BRPE01000019">
    <property type="protein sequence ID" value="GLA89901.1"/>
    <property type="molecule type" value="Genomic_DNA"/>
</dbReference>
<dbReference type="GO" id="GO:0043386">
    <property type="term" value="P:mycotoxin biosynthetic process"/>
    <property type="evidence" value="ECO:0007669"/>
    <property type="project" value="InterPro"/>
</dbReference>
<gene>
    <name evidence="3" type="ORF">AtubIFM56815_004394</name>
</gene>
<sequence>MEGNDEYGHPEEEASLPFLSKLEPPKYRWRVHISQCWPWMLSTVILASTSVTLLANSFYPPFYEFGSYETGFRTDLDAAFPVLEIEQRTFTGGLHWNENGTLVRNHLPQGQEWVGPPSPELDALWERVVDAGGIDLSGKDADMVRATTRQRPTGEYITGLDVFHQLHCLNRLRQSLYPQYYHDPDGKVIETLHNGEQPSHSQ</sequence>
<evidence type="ECO:0000256" key="2">
    <source>
        <dbReference type="ARBA" id="ARBA00035112"/>
    </source>
</evidence>
<dbReference type="Pfam" id="PF11807">
    <property type="entry name" value="UstYa"/>
    <property type="match status" value="1"/>
</dbReference>
<dbReference type="PANTHER" id="PTHR33365">
    <property type="entry name" value="YALI0B05434P"/>
    <property type="match status" value="1"/>
</dbReference>
<comment type="similarity">
    <text evidence="2">Belongs to the ustYa family.</text>
</comment>
<evidence type="ECO:0000256" key="1">
    <source>
        <dbReference type="ARBA" id="ARBA00004685"/>
    </source>
</evidence>
<accession>A0A9W6AZ96</accession>
<dbReference type="Proteomes" id="UP001144157">
    <property type="component" value="Unassembled WGS sequence"/>
</dbReference>
<proteinExistence type="inferred from homology"/>
<reference evidence="3" key="1">
    <citation type="submission" date="2022-07" db="EMBL/GenBank/DDBJ databases">
        <title>Taxonomy of Aspergillus series Nigri: significant species reduction supported by multi-species coalescent approaches.</title>
        <authorList>
            <person name="Bian C."/>
            <person name="Kusuya Y."/>
            <person name="Sklenar F."/>
            <person name="D'hooge E."/>
            <person name="Yaguchi T."/>
            <person name="Takahashi H."/>
            <person name="Hubka V."/>
        </authorList>
    </citation>
    <scope>NUCLEOTIDE SEQUENCE</scope>
    <source>
        <strain evidence="3">IFM 56815</strain>
    </source>
</reference>
<evidence type="ECO:0000313" key="3">
    <source>
        <dbReference type="EMBL" id="GLA89901.1"/>
    </source>
</evidence>
<organism evidence="3 4">
    <name type="scientific">Aspergillus tubingensis</name>
    <dbReference type="NCBI Taxonomy" id="5068"/>
    <lineage>
        <taxon>Eukaryota</taxon>
        <taxon>Fungi</taxon>
        <taxon>Dikarya</taxon>
        <taxon>Ascomycota</taxon>
        <taxon>Pezizomycotina</taxon>
        <taxon>Eurotiomycetes</taxon>
        <taxon>Eurotiomycetidae</taxon>
        <taxon>Eurotiales</taxon>
        <taxon>Aspergillaceae</taxon>
        <taxon>Aspergillus</taxon>
        <taxon>Aspergillus subgen. Circumdati</taxon>
    </lineage>
</organism>
<dbReference type="AlphaFoldDB" id="A0A9W6AZ96"/>
<comment type="pathway">
    <text evidence="1">Mycotoxin biosynthesis.</text>
</comment>